<organism evidence="3 4">
    <name type="scientific">Aerophototrophica crusticola</name>
    <dbReference type="NCBI Taxonomy" id="1709002"/>
    <lineage>
        <taxon>Bacteria</taxon>
        <taxon>Pseudomonadati</taxon>
        <taxon>Pseudomonadota</taxon>
        <taxon>Alphaproteobacteria</taxon>
        <taxon>Rhodospirillales</taxon>
        <taxon>Rhodospirillaceae</taxon>
        <taxon>Aerophototrophica</taxon>
    </lineage>
</organism>
<evidence type="ECO:0000256" key="1">
    <source>
        <dbReference type="HAMAP-Rule" id="MF_02066"/>
    </source>
</evidence>
<keyword evidence="1" id="KW-0574">Periplasm</keyword>
<dbReference type="InterPro" id="IPR011990">
    <property type="entry name" value="TPR-like_helical_dom_sf"/>
</dbReference>
<dbReference type="SUPFAM" id="SSF48452">
    <property type="entry name" value="TPR-like"/>
    <property type="match status" value="1"/>
</dbReference>
<evidence type="ECO:0000256" key="2">
    <source>
        <dbReference type="SAM" id="MobiDB-lite"/>
    </source>
</evidence>
<name>A0A858R8V4_9PROT</name>
<comment type="function">
    <text evidence="1">Mediates coordination of peptidoglycan synthesis and outer membrane constriction during cell division.</text>
</comment>
<evidence type="ECO:0000313" key="4">
    <source>
        <dbReference type="Proteomes" id="UP000501891"/>
    </source>
</evidence>
<gene>
    <name evidence="3" type="primary">ybgF</name>
    <name evidence="1" type="synonym">cpoB</name>
    <name evidence="3" type="ORF">HHL28_11295</name>
</gene>
<dbReference type="GO" id="GO:0043093">
    <property type="term" value="P:FtsZ-dependent cytokinesis"/>
    <property type="evidence" value="ECO:0007669"/>
    <property type="project" value="UniProtKB-UniRule"/>
</dbReference>
<keyword evidence="4" id="KW-1185">Reference proteome</keyword>
<feature type="region of interest" description="Disordered" evidence="2">
    <location>
        <begin position="131"/>
        <end position="186"/>
    </location>
</feature>
<proteinExistence type="inferred from homology"/>
<feature type="compositionally biased region" description="Low complexity" evidence="2">
    <location>
        <begin position="145"/>
        <end position="154"/>
    </location>
</feature>
<keyword evidence="1" id="KW-0131">Cell cycle</keyword>
<dbReference type="Proteomes" id="UP000501891">
    <property type="component" value="Chromosome"/>
</dbReference>
<dbReference type="Pfam" id="PF13174">
    <property type="entry name" value="TPR_6"/>
    <property type="match status" value="1"/>
</dbReference>
<accession>A0A858R8V4</accession>
<dbReference type="InterPro" id="IPR006311">
    <property type="entry name" value="TAT_signal"/>
</dbReference>
<evidence type="ECO:0000313" key="3">
    <source>
        <dbReference type="EMBL" id="QJE73593.1"/>
    </source>
</evidence>
<dbReference type="Gene3D" id="1.25.40.10">
    <property type="entry name" value="Tetratricopeptide repeat domain"/>
    <property type="match status" value="1"/>
</dbReference>
<dbReference type="KEGG" id="acru:HHL28_11295"/>
<feature type="chain" id="PRO_5033193934" description="Cell division coordinator CpoB" evidence="1">
    <location>
        <begin position="32"/>
        <end position="313"/>
    </location>
</feature>
<keyword evidence="1" id="KW-0732">Signal</keyword>
<protein>
    <recommendedName>
        <fullName evidence="1">Cell division coordinator CpoB</fullName>
    </recommendedName>
</protein>
<sequence length="313" mass="33743" precursor="true">MTLRPAAFRRPLMAAAVALLAALPLAGGAWAQSADMRDLFNRLDRLENEMQTLNREVYRGGGRSGGSSAPAGVASANPGVVAGLEARMTTLENNMQVLTGRYEEASFQLGQIREQLTKMQQDMDLRLSRLEQGQGGGLGGPPPSSAAADAAGQSREQLAAAGTTAPKPTLPTETIPDASAGTLPGGTEAEQYDYAFNLIRQGDYANAEKAFAQFVKLHPNHSLSGNAQYWLGETLYVRNKFKEAAIAFAEGFQKYPKSNKAPDNLLKLAMALGNLNRREDACAALDELNRGYKEAPATIKRRSEQERARLKCK</sequence>
<feature type="signal peptide" evidence="1">
    <location>
        <begin position="1"/>
        <end position="31"/>
    </location>
</feature>
<dbReference type="AlphaFoldDB" id="A0A858R8V4"/>
<dbReference type="HAMAP" id="MF_02066">
    <property type="entry name" value="CpoB"/>
    <property type="match status" value="1"/>
</dbReference>
<dbReference type="GO" id="GO:0030288">
    <property type="term" value="C:outer membrane-bounded periplasmic space"/>
    <property type="evidence" value="ECO:0007669"/>
    <property type="project" value="UniProtKB-UniRule"/>
</dbReference>
<dbReference type="Pfam" id="PF13432">
    <property type="entry name" value="TPR_16"/>
    <property type="match status" value="1"/>
</dbReference>
<dbReference type="EMBL" id="CP051775">
    <property type="protein sequence ID" value="QJE73593.1"/>
    <property type="molecule type" value="Genomic_DNA"/>
</dbReference>
<dbReference type="NCBIfam" id="TIGR02795">
    <property type="entry name" value="tol_pal_ybgF"/>
    <property type="match status" value="1"/>
</dbReference>
<comment type="similarity">
    <text evidence="1">Belongs to the CpoB family.</text>
</comment>
<dbReference type="PROSITE" id="PS51318">
    <property type="entry name" value="TAT"/>
    <property type="match status" value="1"/>
</dbReference>
<dbReference type="InterPro" id="IPR019734">
    <property type="entry name" value="TPR_rpt"/>
</dbReference>
<dbReference type="InterPro" id="IPR034706">
    <property type="entry name" value="CpoB"/>
</dbReference>
<dbReference type="InterPro" id="IPR014162">
    <property type="entry name" value="CpoB_C"/>
</dbReference>
<comment type="subcellular location">
    <subcellularLocation>
        <location evidence="1">Periplasm</location>
    </subcellularLocation>
</comment>
<reference evidence="3" key="1">
    <citation type="submission" date="2020-04" db="EMBL/GenBank/DDBJ databases">
        <title>A desert anoxygenic phototrophic bacterium fixes CO2 using RubisCO under aerobic conditions.</title>
        <authorList>
            <person name="Tang K."/>
        </authorList>
    </citation>
    <scope>NUCLEOTIDE SEQUENCE [LARGE SCALE GENOMIC DNA]</scope>
    <source>
        <strain evidence="3">MIMtkB3</strain>
    </source>
</reference>
<keyword evidence="1" id="KW-0132">Cell division</keyword>